<accession>A0ABM7PJT8</accession>
<dbReference type="InterPro" id="IPR013563">
    <property type="entry name" value="Oligopep_ABC_C"/>
</dbReference>
<keyword evidence="4" id="KW-1003">Cell membrane</keyword>
<reference evidence="15 16" key="1">
    <citation type="submission" date="2021-02" db="EMBL/GenBank/DDBJ databases">
        <title>Complete genome of Desulfoluna sp. strain ASN36.</title>
        <authorList>
            <person name="Takahashi A."/>
            <person name="Kojima H."/>
            <person name="Fukui M."/>
        </authorList>
    </citation>
    <scope>NUCLEOTIDE SEQUENCE [LARGE SCALE GENOMIC DNA]</scope>
    <source>
        <strain evidence="15 16">ASN36</strain>
    </source>
</reference>
<comment type="subcellular location">
    <subcellularLocation>
        <location evidence="1">Cell inner membrane</location>
        <topology evidence="1">Peripheral membrane protein</topology>
    </subcellularLocation>
</comment>
<keyword evidence="6 15" id="KW-0067">ATP-binding</keyword>
<comment type="subunit">
    <text evidence="10">The complex is composed of two ATP-binding proteins (NikD and NikE), two transmembrane proteins (NikB and NikC) and a solute-binding protein (NikA).</text>
</comment>
<keyword evidence="16" id="KW-1185">Reference proteome</keyword>
<dbReference type="PROSITE" id="PS00211">
    <property type="entry name" value="ABC_TRANSPORTER_1"/>
    <property type="match status" value="1"/>
</dbReference>
<evidence type="ECO:0000313" key="16">
    <source>
        <dbReference type="Proteomes" id="UP001320148"/>
    </source>
</evidence>
<evidence type="ECO:0000256" key="9">
    <source>
        <dbReference type="ARBA" id="ARBA00023136"/>
    </source>
</evidence>
<evidence type="ECO:0000256" key="12">
    <source>
        <dbReference type="ARBA" id="ARBA00044143"/>
    </source>
</evidence>
<organism evidence="15 16">
    <name type="scientific">Desulfoluna limicola</name>
    <dbReference type="NCBI Taxonomy" id="2810562"/>
    <lineage>
        <taxon>Bacteria</taxon>
        <taxon>Pseudomonadati</taxon>
        <taxon>Thermodesulfobacteriota</taxon>
        <taxon>Desulfobacteria</taxon>
        <taxon>Desulfobacterales</taxon>
        <taxon>Desulfolunaceae</taxon>
        <taxon>Desulfoluna</taxon>
    </lineage>
</organism>
<dbReference type="PROSITE" id="PS50893">
    <property type="entry name" value="ABC_TRANSPORTER_2"/>
    <property type="match status" value="1"/>
</dbReference>
<keyword evidence="9" id="KW-0472">Membrane</keyword>
<comment type="catalytic activity">
    <reaction evidence="13">
        <text>Ni(2+)(out) + ATP + H2O = Ni(2+)(in) + ADP + phosphate + H(+)</text>
        <dbReference type="Rhea" id="RHEA:15557"/>
        <dbReference type="ChEBI" id="CHEBI:15377"/>
        <dbReference type="ChEBI" id="CHEBI:15378"/>
        <dbReference type="ChEBI" id="CHEBI:30616"/>
        <dbReference type="ChEBI" id="CHEBI:43474"/>
        <dbReference type="ChEBI" id="CHEBI:49786"/>
        <dbReference type="ChEBI" id="CHEBI:456216"/>
        <dbReference type="EC" id="7.2.2.11"/>
    </reaction>
    <physiologicalReaction direction="left-to-right" evidence="13">
        <dbReference type="Rhea" id="RHEA:15558"/>
    </physiologicalReaction>
</comment>
<gene>
    <name evidence="15" type="primary">oppD_2</name>
    <name evidence="15" type="ORF">DSLASN_30930</name>
</gene>
<dbReference type="InterPro" id="IPR017871">
    <property type="entry name" value="ABC_transporter-like_CS"/>
</dbReference>
<dbReference type="Pfam" id="PF08352">
    <property type="entry name" value="oligo_HPY"/>
    <property type="match status" value="1"/>
</dbReference>
<dbReference type="InterPro" id="IPR003439">
    <property type="entry name" value="ABC_transporter-like_ATP-bd"/>
</dbReference>
<name>A0ABM7PJT8_9BACT</name>
<dbReference type="Proteomes" id="UP001320148">
    <property type="component" value="Chromosome"/>
</dbReference>
<dbReference type="EC" id="7.2.2.11" evidence="11"/>
<dbReference type="InterPro" id="IPR050388">
    <property type="entry name" value="ABC_Ni/Peptide_Import"/>
</dbReference>
<keyword evidence="8" id="KW-0406">Ion transport</keyword>
<evidence type="ECO:0000256" key="10">
    <source>
        <dbReference type="ARBA" id="ARBA00038669"/>
    </source>
</evidence>
<dbReference type="SUPFAM" id="SSF52540">
    <property type="entry name" value="P-loop containing nucleoside triphosphate hydrolases"/>
    <property type="match status" value="1"/>
</dbReference>
<evidence type="ECO:0000256" key="5">
    <source>
        <dbReference type="ARBA" id="ARBA00022741"/>
    </source>
</evidence>
<protein>
    <recommendedName>
        <fullName evidence="12">Nickel import system ATP-binding protein NikD</fullName>
        <ecNumber evidence="11">7.2.2.11</ecNumber>
    </recommendedName>
</protein>
<keyword evidence="7" id="KW-1278">Translocase</keyword>
<keyword evidence="3" id="KW-0813">Transport</keyword>
<dbReference type="CDD" id="cd03257">
    <property type="entry name" value="ABC_NikE_OppD_transporters"/>
    <property type="match status" value="1"/>
</dbReference>
<dbReference type="PANTHER" id="PTHR43297">
    <property type="entry name" value="OLIGOPEPTIDE TRANSPORT ATP-BINDING PROTEIN APPD"/>
    <property type="match status" value="1"/>
</dbReference>
<evidence type="ECO:0000256" key="1">
    <source>
        <dbReference type="ARBA" id="ARBA00004417"/>
    </source>
</evidence>
<feature type="domain" description="ABC transporter" evidence="14">
    <location>
        <begin position="5"/>
        <end position="319"/>
    </location>
</feature>
<dbReference type="NCBIfam" id="TIGR01727">
    <property type="entry name" value="oligo_HPY"/>
    <property type="match status" value="1"/>
</dbReference>
<dbReference type="EMBL" id="AP024488">
    <property type="protein sequence ID" value="BCS97461.1"/>
    <property type="molecule type" value="Genomic_DNA"/>
</dbReference>
<dbReference type="SMART" id="SM00382">
    <property type="entry name" value="AAA"/>
    <property type="match status" value="1"/>
</dbReference>
<evidence type="ECO:0000256" key="6">
    <source>
        <dbReference type="ARBA" id="ARBA00022840"/>
    </source>
</evidence>
<dbReference type="Gene3D" id="3.40.50.300">
    <property type="entry name" value="P-loop containing nucleotide triphosphate hydrolases"/>
    <property type="match status" value="1"/>
</dbReference>
<evidence type="ECO:0000256" key="13">
    <source>
        <dbReference type="ARBA" id="ARBA00048610"/>
    </source>
</evidence>
<evidence type="ECO:0000259" key="14">
    <source>
        <dbReference type="PROSITE" id="PS50893"/>
    </source>
</evidence>
<dbReference type="InterPro" id="IPR027417">
    <property type="entry name" value="P-loop_NTPase"/>
</dbReference>
<evidence type="ECO:0000256" key="7">
    <source>
        <dbReference type="ARBA" id="ARBA00022967"/>
    </source>
</evidence>
<dbReference type="RefSeq" id="WP_236888885.1">
    <property type="nucleotide sequence ID" value="NZ_AP024488.1"/>
</dbReference>
<evidence type="ECO:0000256" key="8">
    <source>
        <dbReference type="ARBA" id="ARBA00023065"/>
    </source>
</evidence>
<comment type="similarity">
    <text evidence="2">Belongs to the ABC transporter superfamily.</text>
</comment>
<dbReference type="InterPro" id="IPR003593">
    <property type="entry name" value="AAA+_ATPase"/>
</dbReference>
<dbReference type="GO" id="GO:0005524">
    <property type="term" value="F:ATP binding"/>
    <property type="evidence" value="ECO:0007669"/>
    <property type="project" value="UniProtKB-KW"/>
</dbReference>
<evidence type="ECO:0000256" key="3">
    <source>
        <dbReference type="ARBA" id="ARBA00022448"/>
    </source>
</evidence>
<evidence type="ECO:0000313" key="15">
    <source>
        <dbReference type="EMBL" id="BCS97461.1"/>
    </source>
</evidence>
<dbReference type="Pfam" id="PF00005">
    <property type="entry name" value="ABC_tran"/>
    <property type="match status" value="1"/>
</dbReference>
<sequence>MGKIIEAIDLTTHFYTYEGVVKALDKVCISVDHGTTFGLVGESGCGKSVTVRSMMRIIQEPGRIEGGKVLFFPTEGANEKAVDLLSKSEAWMQTLRGDRISMIFQEPNAALNPIMRVGDQVAESFIFHRKRSMSKKILEDLGHPETRVFPGTRRLQKALYAIASQTPNALSLRISRKIPLLRRWEKRIKREAFRRATEIIGHLGIAHPEEVARSYPHNLSGGMKQRIVIAIALACKPDLLIADEATSNLDVTVQAQILDLLKELKKTEISSILMITHDLGVVAETCDRVGVMYAGTLCEEADVKELFTDPKHPYTVALLASVPRFHQEGELKTIEGVVPNLVHPPSGCRFHPRCAHVMKRCKVEVPELINVGEKHKVACHLYDSKGESDA</sequence>
<evidence type="ECO:0000256" key="2">
    <source>
        <dbReference type="ARBA" id="ARBA00005417"/>
    </source>
</evidence>
<evidence type="ECO:0000256" key="4">
    <source>
        <dbReference type="ARBA" id="ARBA00022475"/>
    </source>
</evidence>
<keyword evidence="5" id="KW-0547">Nucleotide-binding</keyword>
<dbReference type="PANTHER" id="PTHR43297:SF13">
    <property type="entry name" value="NICKEL ABC TRANSPORTER, ATP-BINDING PROTEIN"/>
    <property type="match status" value="1"/>
</dbReference>
<evidence type="ECO:0000256" key="11">
    <source>
        <dbReference type="ARBA" id="ARBA00039098"/>
    </source>
</evidence>
<proteinExistence type="inferred from homology"/>